<feature type="region of interest" description="Disordered" evidence="1">
    <location>
        <begin position="1"/>
        <end position="58"/>
    </location>
</feature>
<dbReference type="AlphaFoldDB" id="A0A2Z6IA73"/>
<evidence type="ECO:0000256" key="1">
    <source>
        <dbReference type="SAM" id="MobiDB-lite"/>
    </source>
</evidence>
<organism evidence="2 3">
    <name type="scientific">Sutterella megalosphaeroides</name>
    <dbReference type="NCBI Taxonomy" id="2494234"/>
    <lineage>
        <taxon>Bacteria</taxon>
        <taxon>Pseudomonadati</taxon>
        <taxon>Pseudomonadota</taxon>
        <taxon>Betaproteobacteria</taxon>
        <taxon>Burkholderiales</taxon>
        <taxon>Sutterellaceae</taxon>
        <taxon>Sutterella</taxon>
    </lineage>
</organism>
<name>A0A2Z6IA73_9BURK</name>
<evidence type="ECO:0000313" key="3">
    <source>
        <dbReference type="Proteomes" id="UP000271003"/>
    </source>
</evidence>
<proteinExistence type="predicted"/>
<feature type="compositionally biased region" description="Basic and acidic residues" evidence="1">
    <location>
        <begin position="1"/>
        <end position="11"/>
    </location>
</feature>
<dbReference type="EMBL" id="AP018786">
    <property type="protein sequence ID" value="BBF23423.1"/>
    <property type="molecule type" value="Genomic_DNA"/>
</dbReference>
<feature type="compositionally biased region" description="Basic and acidic residues" evidence="1">
    <location>
        <begin position="18"/>
        <end position="27"/>
    </location>
</feature>
<sequence length="102" mass="11505">MSFDRIGRRPDGPTAKCADGRRKINEGRRRKSQNGPKGPDGLKSPNGPAKAKIGREPEPLARYNWCRQLRLEARTVVGNNRYEERLRTKAPDLQRGRVLGIA</sequence>
<gene>
    <name evidence="2" type="ORF">SUTMEG_13140</name>
</gene>
<reference evidence="2 3" key="1">
    <citation type="journal article" date="2018" name="Int. J. Syst. Evol. Microbiol.">
        <title>Mesosutterella multiformis gen. nov., sp. nov., a member of the family Sutterellaceae and Sutterella megalosphaeroides sp. nov., isolated from human faeces.</title>
        <authorList>
            <person name="Sakamoto M."/>
            <person name="Ikeyama N."/>
            <person name="Kunihiro T."/>
            <person name="Iino T."/>
            <person name="Yuki M."/>
            <person name="Ohkuma M."/>
        </authorList>
    </citation>
    <scope>NUCLEOTIDE SEQUENCE [LARGE SCALE GENOMIC DNA]</scope>
    <source>
        <strain evidence="2 3">6FBBBH3</strain>
    </source>
</reference>
<evidence type="ECO:0000313" key="2">
    <source>
        <dbReference type="EMBL" id="BBF23423.1"/>
    </source>
</evidence>
<protein>
    <submittedName>
        <fullName evidence="2">Uncharacterized protein</fullName>
    </submittedName>
</protein>
<dbReference type="KEGG" id="sutt:SUTMEG_13140"/>
<accession>A0A2Z6IA73</accession>
<dbReference type="Proteomes" id="UP000271003">
    <property type="component" value="Chromosome"/>
</dbReference>
<keyword evidence="3" id="KW-1185">Reference proteome</keyword>